<dbReference type="CDD" id="cd03244">
    <property type="entry name" value="ABCC_MRP_domain2"/>
    <property type="match status" value="1"/>
</dbReference>
<evidence type="ECO:0000256" key="18">
    <source>
        <dbReference type="ARBA" id="ARBA00041345"/>
    </source>
</evidence>
<feature type="transmembrane region" description="Helical" evidence="25">
    <location>
        <begin position="30"/>
        <end position="48"/>
    </location>
</feature>
<comment type="catalytic activity">
    <reaction evidence="22">
        <text>leukotriene C4(in) + ATP + H2O = leukotriene C4(out) + ADP + phosphate + H(+)</text>
        <dbReference type="Rhea" id="RHEA:38963"/>
        <dbReference type="ChEBI" id="CHEBI:15377"/>
        <dbReference type="ChEBI" id="CHEBI:15378"/>
        <dbReference type="ChEBI" id="CHEBI:30616"/>
        <dbReference type="ChEBI" id="CHEBI:43474"/>
        <dbReference type="ChEBI" id="CHEBI:57973"/>
        <dbReference type="ChEBI" id="CHEBI:456216"/>
    </reaction>
    <physiologicalReaction direction="left-to-right" evidence="22">
        <dbReference type="Rhea" id="RHEA:38964"/>
    </physiologicalReaction>
</comment>
<evidence type="ECO:0000256" key="16">
    <source>
        <dbReference type="ARBA" id="ARBA00034018"/>
    </source>
</evidence>
<evidence type="ECO:0000256" key="14">
    <source>
        <dbReference type="ARBA" id="ARBA00023136"/>
    </source>
</evidence>
<dbReference type="PROSITE" id="PS50929">
    <property type="entry name" value="ABC_TM1F"/>
    <property type="match status" value="2"/>
</dbReference>
<accession>A0A8C2HLH3</accession>
<keyword evidence="13" id="KW-0445">Lipid transport</keyword>
<comment type="catalytic activity">
    <reaction evidence="23">
        <text>17beta-estradiol 17-O-(beta-D-glucuronate)(in) + ATP + H2O = 17beta-estradiol 17-O-(beta-D-glucuronate)(out) + ADP + phosphate + H(+)</text>
        <dbReference type="Rhea" id="RHEA:60128"/>
        <dbReference type="ChEBI" id="CHEBI:15377"/>
        <dbReference type="ChEBI" id="CHEBI:15378"/>
        <dbReference type="ChEBI" id="CHEBI:30616"/>
        <dbReference type="ChEBI" id="CHEBI:43474"/>
        <dbReference type="ChEBI" id="CHEBI:82961"/>
        <dbReference type="ChEBI" id="CHEBI:456216"/>
    </reaction>
    <physiologicalReaction direction="left-to-right" evidence="23">
        <dbReference type="Rhea" id="RHEA:60129"/>
    </physiologicalReaction>
</comment>
<keyword evidence="5" id="KW-1003">Cell membrane</keyword>
<dbReference type="EC" id="7.6.2.3" evidence="15"/>
<comment type="subcellular location">
    <subcellularLocation>
        <location evidence="1">Cell membrane</location>
        <topology evidence="1">Multi-pass membrane protein</topology>
    </subcellularLocation>
</comment>
<dbReference type="FunFam" id="1.20.1560.10:FF:000007">
    <property type="entry name" value="ATP-binding cassette subfamily C member 1"/>
    <property type="match status" value="1"/>
</dbReference>
<evidence type="ECO:0000256" key="22">
    <source>
        <dbReference type="ARBA" id="ARBA00047523"/>
    </source>
</evidence>
<evidence type="ECO:0000256" key="8">
    <source>
        <dbReference type="ARBA" id="ARBA00022741"/>
    </source>
</evidence>
<evidence type="ECO:0000256" key="10">
    <source>
        <dbReference type="ARBA" id="ARBA00022840"/>
    </source>
</evidence>
<evidence type="ECO:0000256" key="1">
    <source>
        <dbReference type="ARBA" id="ARBA00004651"/>
    </source>
</evidence>
<comment type="catalytic activity">
    <reaction evidence="24">
        <text>2',3'-cGAMP(in) + ATP + H2O = 2',3'-cGAMP(out) + ADP + phosphate + H(+)</text>
        <dbReference type="Rhea" id="RHEA:74887"/>
        <dbReference type="ChEBI" id="CHEBI:15377"/>
        <dbReference type="ChEBI" id="CHEBI:15378"/>
        <dbReference type="ChEBI" id="CHEBI:30616"/>
        <dbReference type="ChEBI" id="CHEBI:43474"/>
        <dbReference type="ChEBI" id="CHEBI:143093"/>
        <dbReference type="ChEBI" id="CHEBI:456216"/>
    </reaction>
</comment>
<feature type="transmembrane region" description="Helical" evidence="25">
    <location>
        <begin position="99"/>
        <end position="117"/>
    </location>
</feature>
<evidence type="ECO:0000259" key="27">
    <source>
        <dbReference type="PROSITE" id="PS50929"/>
    </source>
</evidence>
<dbReference type="Pfam" id="PF24357">
    <property type="entry name" value="TMD0_ABC"/>
    <property type="match status" value="1"/>
</dbReference>
<feature type="transmembrane region" description="Helical" evidence="25">
    <location>
        <begin position="68"/>
        <end position="87"/>
    </location>
</feature>
<dbReference type="PANTHER" id="PTHR24223:SF241">
    <property type="entry name" value="MULTIDRUG RESISTANCE-ASSOCIATED PROTEIN 1"/>
    <property type="match status" value="1"/>
</dbReference>
<dbReference type="InterPro" id="IPR011527">
    <property type="entry name" value="ABC1_TM_dom"/>
</dbReference>
<dbReference type="GO" id="GO:0015431">
    <property type="term" value="F:ABC-type glutathione S-conjugate transporter activity"/>
    <property type="evidence" value="ECO:0007669"/>
    <property type="project" value="UniProtKB-EC"/>
</dbReference>
<dbReference type="Ensembl" id="ENSCCRT00020056464.1">
    <property type="protein sequence ID" value="ENSCCRP00020051842.1"/>
    <property type="gene ID" value="ENSCCRG00020011651.1"/>
</dbReference>
<feature type="transmembrane region" description="Helical" evidence="25">
    <location>
        <begin position="129"/>
        <end position="148"/>
    </location>
</feature>
<dbReference type="Gene3D" id="1.20.1560.10">
    <property type="entry name" value="ABC transporter type 1, transmembrane domain"/>
    <property type="match status" value="2"/>
</dbReference>
<keyword evidence="12 25" id="KW-1133">Transmembrane helix</keyword>
<keyword evidence="11" id="KW-1278">Translocase</keyword>
<dbReference type="InterPro" id="IPR056227">
    <property type="entry name" value="TMD0_ABC"/>
</dbReference>
<evidence type="ECO:0000256" key="4">
    <source>
        <dbReference type="ARBA" id="ARBA00022448"/>
    </source>
</evidence>
<feature type="transmembrane region" description="Helical" evidence="25">
    <location>
        <begin position="957"/>
        <end position="984"/>
    </location>
</feature>
<evidence type="ECO:0000256" key="11">
    <source>
        <dbReference type="ARBA" id="ARBA00022967"/>
    </source>
</evidence>
<evidence type="ECO:0000256" key="5">
    <source>
        <dbReference type="ARBA" id="ARBA00022475"/>
    </source>
</evidence>
<feature type="domain" description="ABC transmembrane type-1" evidence="27">
    <location>
        <begin position="311"/>
        <end position="593"/>
    </location>
</feature>
<dbReference type="Proteomes" id="UP000694701">
    <property type="component" value="Unplaced"/>
</dbReference>
<dbReference type="SUPFAM" id="SSF52540">
    <property type="entry name" value="P-loop containing nucleoside triphosphate hydrolases"/>
    <property type="match status" value="2"/>
</dbReference>
<evidence type="ECO:0000256" key="24">
    <source>
        <dbReference type="ARBA" id="ARBA00048171"/>
    </source>
</evidence>
<evidence type="ECO:0000259" key="26">
    <source>
        <dbReference type="PROSITE" id="PS50893"/>
    </source>
</evidence>
<dbReference type="NCBIfam" id="TIGR00957">
    <property type="entry name" value="MRP_assoc_pro"/>
    <property type="match status" value="1"/>
</dbReference>
<feature type="transmembrane region" description="Helical" evidence="25">
    <location>
        <begin position="527"/>
        <end position="556"/>
    </location>
</feature>
<evidence type="ECO:0000256" key="12">
    <source>
        <dbReference type="ARBA" id="ARBA00022989"/>
    </source>
</evidence>
<keyword evidence="8" id="KW-0547">Nucleotide-binding</keyword>
<keyword evidence="10" id="KW-0067">ATP-binding</keyword>
<feature type="transmembrane region" description="Helical" evidence="25">
    <location>
        <begin position="349"/>
        <end position="370"/>
    </location>
</feature>
<evidence type="ECO:0000256" key="19">
    <source>
        <dbReference type="ARBA" id="ARBA00041913"/>
    </source>
</evidence>
<dbReference type="FunFam" id="3.40.50.300:FF:000074">
    <property type="entry name" value="Multidrug resistance-associated protein 5 isoform 1"/>
    <property type="match status" value="1"/>
</dbReference>
<dbReference type="InterPro" id="IPR017871">
    <property type="entry name" value="ABC_transporter-like_CS"/>
</dbReference>
<evidence type="ECO:0000256" key="3">
    <source>
        <dbReference type="ARBA" id="ARBA00012191"/>
    </source>
</evidence>
<dbReference type="CDD" id="cd18595">
    <property type="entry name" value="ABC_6TM_MRP1_2_3_6_D1_like"/>
    <property type="match status" value="1"/>
</dbReference>
<evidence type="ECO:0000256" key="9">
    <source>
        <dbReference type="ARBA" id="ARBA00022801"/>
    </source>
</evidence>
<dbReference type="GO" id="GO:0016887">
    <property type="term" value="F:ATP hydrolysis activity"/>
    <property type="evidence" value="ECO:0007669"/>
    <property type="project" value="InterPro"/>
</dbReference>
<evidence type="ECO:0000256" key="7">
    <source>
        <dbReference type="ARBA" id="ARBA00022737"/>
    </source>
</evidence>
<feature type="transmembrane region" description="Helical" evidence="25">
    <location>
        <begin position="450"/>
        <end position="470"/>
    </location>
</feature>
<dbReference type="FunFam" id="1.20.1560.10:FF:000001">
    <property type="entry name" value="ATP-binding cassette subfamily C member 1"/>
    <property type="match status" value="1"/>
</dbReference>
<dbReference type="GO" id="GO:0016323">
    <property type="term" value="C:basolateral plasma membrane"/>
    <property type="evidence" value="ECO:0007669"/>
    <property type="project" value="TreeGrafter"/>
</dbReference>
<evidence type="ECO:0000256" key="17">
    <source>
        <dbReference type="ARBA" id="ARBA00041009"/>
    </source>
</evidence>
<comment type="catalytic activity">
    <reaction evidence="16">
        <text>ATP + H2O + xenobioticSide 1 = ADP + phosphate + xenobioticSide 2.</text>
        <dbReference type="EC" id="7.6.2.2"/>
    </reaction>
</comment>
<keyword evidence="7" id="KW-0677">Repeat</keyword>
<comment type="similarity">
    <text evidence="2">Belongs to the ABC transporter superfamily. ABCC family. Conjugate transporter (TC 3.A.1.208) subfamily.</text>
</comment>
<evidence type="ECO:0000256" key="25">
    <source>
        <dbReference type="SAM" id="Phobius"/>
    </source>
</evidence>
<proteinExistence type="inferred from homology"/>
<evidence type="ECO:0000313" key="29">
    <source>
        <dbReference type="Proteomes" id="UP000694701"/>
    </source>
</evidence>
<protein>
    <recommendedName>
        <fullName evidence="17">Multidrug resistance-associated protein 1</fullName>
        <ecNumber evidence="3">7.6.2.2</ecNumber>
        <ecNumber evidence="15">7.6.2.3</ecNumber>
    </recommendedName>
    <alternativeName>
        <fullName evidence="20">ATP-binding cassette sub-family C member 1</fullName>
    </alternativeName>
    <alternativeName>
        <fullName evidence="19">Glutathione-S-conjugate-translocating ATPase ABCC1</fullName>
    </alternativeName>
    <alternativeName>
        <fullName evidence="18">Leukotriene C(4) transporter</fullName>
    </alternativeName>
</protein>
<evidence type="ECO:0000256" key="6">
    <source>
        <dbReference type="ARBA" id="ARBA00022692"/>
    </source>
</evidence>
<feature type="domain" description="ABC transporter" evidence="26">
    <location>
        <begin position="627"/>
        <end position="851"/>
    </location>
</feature>
<dbReference type="FunFam" id="3.40.50.300:FF:000293">
    <property type="entry name" value="ATP binding cassette subfamily C member 1"/>
    <property type="match status" value="1"/>
</dbReference>
<dbReference type="InterPro" id="IPR036640">
    <property type="entry name" value="ABC1_TM_sf"/>
</dbReference>
<dbReference type="InterPro" id="IPR005292">
    <property type="entry name" value="MRP"/>
</dbReference>
<dbReference type="InterPro" id="IPR003439">
    <property type="entry name" value="ABC_transporter-like_ATP-bd"/>
</dbReference>
<dbReference type="InterPro" id="IPR027417">
    <property type="entry name" value="P-loop_NTPase"/>
</dbReference>
<dbReference type="PROSITE" id="PS00211">
    <property type="entry name" value="ABC_TRANSPORTER_1"/>
    <property type="match status" value="2"/>
</dbReference>
<dbReference type="GO" id="GO:0034634">
    <property type="term" value="F:glutathione transmembrane transporter activity"/>
    <property type="evidence" value="ECO:0007669"/>
    <property type="project" value="TreeGrafter"/>
</dbReference>
<dbReference type="Pfam" id="PF00664">
    <property type="entry name" value="ABC_membrane"/>
    <property type="match status" value="2"/>
</dbReference>
<feature type="transmembrane region" description="Helical" evidence="25">
    <location>
        <begin position="568"/>
        <end position="592"/>
    </location>
</feature>
<dbReference type="Gene3D" id="3.40.50.300">
    <property type="entry name" value="P-loop containing nucleotide triphosphate hydrolases"/>
    <property type="match status" value="2"/>
</dbReference>
<feature type="transmembrane region" description="Helical" evidence="25">
    <location>
        <begin position="422"/>
        <end position="444"/>
    </location>
</feature>
<dbReference type="SUPFAM" id="SSF90123">
    <property type="entry name" value="ABC transporter transmembrane region"/>
    <property type="match status" value="2"/>
</dbReference>
<evidence type="ECO:0000256" key="23">
    <source>
        <dbReference type="ARBA" id="ARBA00047576"/>
    </source>
</evidence>
<dbReference type="PROSITE" id="PS50893">
    <property type="entry name" value="ABC_TRANSPORTER_2"/>
    <property type="match status" value="2"/>
</dbReference>
<dbReference type="GO" id="GO:0005524">
    <property type="term" value="F:ATP binding"/>
    <property type="evidence" value="ECO:0007669"/>
    <property type="project" value="UniProtKB-KW"/>
</dbReference>
<feature type="domain" description="ABC transmembrane type-1" evidence="27">
    <location>
        <begin position="964"/>
        <end position="1244"/>
    </location>
</feature>
<keyword evidence="9" id="KW-0378">Hydrolase</keyword>
<dbReference type="InterPro" id="IPR050173">
    <property type="entry name" value="ABC_transporter_C-like"/>
</dbReference>
<dbReference type="CDD" id="cd03250">
    <property type="entry name" value="ABCC_MRP_domain1"/>
    <property type="match status" value="1"/>
</dbReference>
<name>A0A8C2HLH3_CYPCA</name>
<evidence type="ECO:0000256" key="13">
    <source>
        <dbReference type="ARBA" id="ARBA00023055"/>
    </source>
</evidence>
<dbReference type="GO" id="GO:0006869">
    <property type="term" value="P:lipid transport"/>
    <property type="evidence" value="ECO:0007669"/>
    <property type="project" value="UniProtKB-KW"/>
</dbReference>
<dbReference type="InterPro" id="IPR003593">
    <property type="entry name" value="AAA+_ATPase"/>
</dbReference>
<feature type="transmembrane region" description="Helical" evidence="25">
    <location>
        <begin position="168"/>
        <end position="184"/>
    </location>
</feature>
<dbReference type="Pfam" id="PF00005">
    <property type="entry name" value="ABC_tran"/>
    <property type="match status" value="2"/>
</dbReference>
<evidence type="ECO:0000256" key="20">
    <source>
        <dbReference type="ARBA" id="ARBA00042274"/>
    </source>
</evidence>
<feature type="domain" description="ABC transporter" evidence="26">
    <location>
        <begin position="1283"/>
        <end position="1515"/>
    </location>
</feature>
<feature type="transmembrane region" description="Helical" evidence="25">
    <location>
        <begin position="1089"/>
        <end position="1117"/>
    </location>
</feature>
<evidence type="ECO:0000313" key="28">
    <source>
        <dbReference type="Ensembl" id="ENSCCRP00020051842.1"/>
    </source>
</evidence>
<dbReference type="PANTHER" id="PTHR24223">
    <property type="entry name" value="ATP-BINDING CASSETTE SUB-FAMILY C"/>
    <property type="match status" value="1"/>
</dbReference>
<feature type="transmembrane region" description="Helical" evidence="25">
    <location>
        <begin position="1004"/>
        <end position="1032"/>
    </location>
</feature>
<keyword evidence="6 25" id="KW-0812">Transmembrane</keyword>
<dbReference type="CDD" id="cd18603">
    <property type="entry name" value="ABC_6TM_MRP1_2_3_6_D2_like"/>
    <property type="match status" value="1"/>
</dbReference>
<keyword evidence="4" id="KW-0813">Transport</keyword>
<dbReference type="GO" id="GO:0008559">
    <property type="term" value="F:ABC-type xenobiotic transporter activity"/>
    <property type="evidence" value="ECO:0007669"/>
    <property type="project" value="UniProtKB-EC"/>
</dbReference>
<evidence type="ECO:0000256" key="15">
    <source>
        <dbReference type="ARBA" id="ARBA00024220"/>
    </source>
</evidence>
<reference evidence="28" key="1">
    <citation type="submission" date="2025-08" db="UniProtKB">
        <authorList>
            <consortium name="Ensembl"/>
        </authorList>
    </citation>
    <scope>IDENTIFICATION</scope>
</reference>
<evidence type="ECO:0000256" key="21">
    <source>
        <dbReference type="ARBA" id="ARBA00047354"/>
    </source>
</evidence>
<sequence>SLLCCAEKIDWNRTWQTHNPDLTPCFQNTVLVWIPCLYLWLSAPFYILYLKRNDRGYICMTHLNRAKIVIGFTLWLICWADVFYSFWERGHDATIAPVYLVSPTMLGVTMLLATFLIQYERMKGVQSSGVMLNFWLVALVCATVTFRSKILHALTEPASVNVFKYTTFYIYYTMLLISLILACLSDQPPLFSQAVKDSNPCPELGASFLSRITFWWITGLMVIGYKRPLEEKDLWSLNTEDKSEKVVPQLVRRWDQECNKVKRSEVRTAKGEKKDGQPIEESEILLAKTLQKTGEPSLFCALCRTFGPYFLVSSLYKIIHDILMFVGPEILRLLIQFVNDSSAPTWHGYFYTTLLLVCTCVQTLILQKYFHVCFVTGMRLRTAIVGAVYRKALVITNAARRTSTVGEIVNLMSVDAQRFMDLITYINMIWSAPLQVILALYFLWQNLGPSVLAGVAVMVLMVPLNAVIAMKTKTYQVAQMKSKDNRIKLMNEVLNGIKVLKLYAWELAFKDKVSAIRESELRVLMKTAYLGAVSTFTWVCAPFLVALSTFAVYVLVDDHNILDAQKAFVSLALFNILRFPLNMLPMVISSMVQASVSMKRLRVFLSHEELDEDNVERPAITASPDSIRIVDGAFSWSKHDSPTLKRINVRVPEGAFVAVVGHVGSGKSSLLSALLGEMQKQEGSVSIKGSVAYVPQQAWIQNATLKDNILFGREAKDSWYEKVVEACALLPDLEVLPGGDLTEIGEKGVNLSGGQKQRVSVARAVYCNCAVYLLDDPLSAVDAHVGKHIFEKVIGPQGLLQGRTRVLVTHGLSFLPQADLILVMVDGEITEMGSYTELLGRQGAFAEFLHTYASTEQEEVEESVGGEAGLLISELLSYKNKSKTLLHVLFGHYLLACSISVSCRQSQISLNAAGKTEANDVAAAKTTKSTEAARLTEADKANTGRVKLSVFWEYMKAIGLPLSIFSIFLFFCHHLSSLGSNYWLSLWTDDPVINNTQPNREMRLGVYGAFGLTQGIAVFCYSVTVSVGGILASRYLHQTMLYNVLRSPMSFFERTPSGNLVNRFAKETDTIDTVIPSIIKMFMGSMFNVLGSCAVILIATPLVAIIIPPLGLLYFFVQRFYVASSRQLKRLESVSRSPVYTHFNETLLGTSVIRAFGEQQRFIRESDGRVDHNQTAYFPSIVANRWLAVRLEFVGNCIVTFAALFAVMARDSLSPGIMGLSISYALQVTTSLNWLVRMSSEVETNIVAVEKVKEYGDTEKEAEWRLEHSTLPAGWPTTGHIEIRNFGLRYREDLELAISDISVNIEGGEKVGIVGRTGAGKSSLTLGLFRIIEAAQGEICIDGVNIAKLGLHELRSRITIIPQDPVLFSGSLRMNLDPFDGYTDEEVWRALELAHLKNFVSGLPDKLNHECSEGGENLSLGQRQLVCLARALLRKTKILVLDEATAAVDLETDNLIQSTIRTQFEDCTVLTIAHRLNTIMDYTRVIVMDRGHIAEMDSPNNLISQRGQFYRMCREAGLV</sequence>
<dbReference type="EC" id="7.6.2.2" evidence="3"/>
<comment type="catalytic activity">
    <reaction evidence="21">
        <text>sphing-4-enine 1-phosphate(in) + ATP + H2O = sphing-4-enine 1-phosphate(out) + ADP + phosphate + H(+)</text>
        <dbReference type="Rhea" id="RHEA:38951"/>
        <dbReference type="ChEBI" id="CHEBI:15377"/>
        <dbReference type="ChEBI" id="CHEBI:15378"/>
        <dbReference type="ChEBI" id="CHEBI:30616"/>
        <dbReference type="ChEBI" id="CHEBI:43474"/>
        <dbReference type="ChEBI" id="CHEBI:60119"/>
        <dbReference type="ChEBI" id="CHEBI:456216"/>
    </reaction>
    <physiologicalReaction direction="left-to-right" evidence="21">
        <dbReference type="Rhea" id="RHEA:38952"/>
    </physiologicalReaction>
</comment>
<dbReference type="SMART" id="SM00382">
    <property type="entry name" value="AAA"/>
    <property type="match status" value="2"/>
</dbReference>
<keyword evidence="14 25" id="KW-0472">Membrane</keyword>
<organism evidence="28 29">
    <name type="scientific">Cyprinus carpio</name>
    <name type="common">Common carp</name>
    <dbReference type="NCBI Taxonomy" id="7962"/>
    <lineage>
        <taxon>Eukaryota</taxon>
        <taxon>Metazoa</taxon>
        <taxon>Chordata</taxon>
        <taxon>Craniata</taxon>
        <taxon>Vertebrata</taxon>
        <taxon>Euteleostomi</taxon>
        <taxon>Actinopterygii</taxon>
        <taxon>Neopterygii</taxon>
        <taxon>Teleostei</taxon>
        <taxon>Ostariophysi</taxon>
        <taxon>Cypriniformes</taxon>
        <taxon>Cyprinidae</taxon>
        <taxon>Cyprininae</taxon>
        <taxon>Cyprinus</taxon>
    </lineage>
</organism>
<evidence type="ECO:0000256" key="2">
    <source>
        <dbReference type="ARBA" id="ARBA00009726"/>
    </source>
</evidence>